<accession>A0AA36EYY4</accession>
<name>A0AA36EYY4_OCTVU</name>
<protein>
    <submittedName>
        <fullName evidence="1">Uncharacterized protein</fullName>
    </submittedName>
</protein>
<dbReference type="EMBL" id="OX597815">
    <property type="protein sequence ID" value="CAI9718429.1"/>
    <property type="molecule type" value="Genomic_DNA"/>
</dbReference>
<evidence type="ECO:0000313" key="2">
    <source>
        <dbReference type="Proteomes" id="UP001162480"/>
    </source>
</evidence>
<evidence type="ECO:0000313" key="1">
    <source>
        <dbReference type="EMBL" id="CAI9718429.1"/>
    </source>
</evidence>
<dbReference type="Proteomes" id="UP001162480">
    <property type="component" value="Chromosome 2"/>
</dbReference>
<sequence>MECLQPSTKKHRDWFDENCAEIKPLLEEKHRVYKAHLTDPKSVSKRDRLWIERSKIQTKLCQMQDSWLSSKADIIQGFADRNDMKNFYDSLKKVYGPTTLRTLSPLLSADRATLITDKEKVLERCAEHFDSVLNRPSTINGGDINRLPQVSVEESMDIEPTLEEIQKACCLLSSGKAPGPDSIPTPPSRSIGLLETDDVPQNLGTFYKQALQTSVT</sequence>
<keyword evidence="2" id="KW-1185">Reference proteome</keyword>
<reference evidence="1" key="1">
    <citation type="submission" date="2023-08" db="EMBL/GenBank/DDBJ databases">
        <authorList>
            <person name="Alioto T."/>
            <person name="Alioto T."/>
            <person name="Gomez Garrido J."/>
        </authorList>
    </citation>
    <scope>NUCLEOTIDE SEQUENCE</scope>
</reference>
<organism evidence="1 2">
    <name type="scientific">Octopus vulgaris</name>
    <name type="common">Common octopus</name>
    <dbReference type="NCBI Taxonomy" id="6645"/>
    <lineage>
        <taxon>Eukaryota</taxon>
        <taxon>Metazoa</taxon>
        <taxon>Spiralia</taxon>
        <taxon>Lophotrochozoa</taxon>
        <taxon>Mollusca</taxon>
        <taxon>Cephalopoda</taxon>
        <taxon>Coleoidea</taxon>
        <taxon>Octopodiformes</taxon>
        <taxon>Octopoda</taxon>
        <taxon>Incirrata</taxon>
        <taxon>Octopodidae</taxon>
        <taxon>Octopus</taxon>
    </lineage>
</organism>
<dbReference type="AlphaFoldDB" id="A0AA36EYY4"/>
<gene>
    <name evidence="1" type="ORF">OCTVUL_1B025253</name>
</gene>
<proteinExistence type="predicted"/>